<comment type="subcellular location">
    <subcellularLocation>
        <location evidence="1">Cell membrane</location>
        <topology evidence="1">Multi-pass membrane protein</topology>
    </subcellularLocation>
</comment>
<evidence type="ECO:0000256" key="3">
    <source>
        <dbReference type="ARBA" id="ARBA00022448"/>
    </source>
</evidence>
<feature type="transmembrane region" description="Helical" evidence="8">
    <location>
        <begin position="168"/>
        <end position="186"/>
    </location>
</feature>
<dbReference type="AlphaFoldDB" id="A0A6N3F112"/>
<feature type="transmembrane region" description="Helical" evidence="8">
    <location>
        <begin position="229"/>
        <end position="252"/>
    </location>
</feature>
<evidence type="ECO:0000313" key="9">
    <source>
        <dbReference type="EMBL" id="VYU45701.1"/>
    </source>
</evidence>
<dbReference type="InterPro" id="IPR038770">
    <property type="entry name" value="Na+/solute_symporter_sf"/>
</dbReference>
<evidence type="ECO:0000256" key="4">
    <source>
        <dbReference type="ARBA" id="ARBA00022475"/>
    </source>
</evidence>
<evidence type="ECO:0000256" key="8">
    <source>
        <dbReference type="SAM" id="Phobius"/>
    </source>
</evidence>
<accession>A0A6N3F112</accession>
<comment type="similarity">
    <text evidence="2">Belongs to the auxin efflux carrier (TC 2.A.69) family.</text>
</comment>
<dbReference type="PANTHER" id="PTHR36838">
    <property type="entry name" value="AUXIN EFFLUX CARRIER FAMILY PROTEIN"/>
    <property type="match status" value="1"/>
</dbReference>
<keyword evidence="3" id="KW-0813">Transport</keyword>
<dbReference type="GO" id="GO:0005886">
    <property type="term" value="C:plasma membrane"/>
    <property type="evidence" value="ECO:0007669"/>
    <property type="project" value="UniProtKB-SubCell"/>
</dbReference>
<feature type="transmembrane region" description="Helical" evidence="8">
    <location>
        <begin position="258"/>
        <end position="277"/>
    </location>
</feature>
<organism evidence="9">
    <name type="scientific">Flavonifractor plautii</name>
    <name type="common">Fusobacterium plautii</name>
    <dbReference type="NCBI Taxonomy" id="292800"/>
    <lineage>
        <taxon>Bacteria</taxon>
        <taxon>Bacillati</taxon>
        <taxon>Bacillota</taxon>
        <taxon>Clostridia</taxon>
        <taxon>Eubacteriales</taxon>
        <taxon>Oscillospiraceae</taxon>
        <taxon>Flavonifractor</taxon>
    </lineage>
</organism>
<dbReference type="EMBL" id="CACRUB010000043">
    <property type="protein sequence ID" value="VYU45701.1"/>
    <property type="molecule type" value="Genomic_DNA"/>
</dbReference>
<feature type="transmembrane region" description="Helical" evidence="8">
    <location>
        <begin position="7"/>
        <end position="25"/>
    </location>
</feature>
<evidence type="ECO:0000256" key="7">
    <source>
        <dbReference type="ARBA" id="ARBA00023136"/>
    </source>
</evidence>
<gene>
    <name evidence="9" type="ORF">FPLFYP42_02382</name>
</gene>
<keyword evidence="5 8" id="KW-0812">Transmembrane</keyword>
<evidence type="ECO:0000256" key="1">
    <source>
        <dbReference type="ARBA" id="ARBA00004651"/>
    </source>
</evidence>
<evidence type="ECO:0000256" key="2">
    <source>
        <dbReference type="ARBA" id="ARBA00010145"/>
    </source>
</evidence>
<proteinExistence type="inferred from homology"/>
<feature type="transmembrane region" description="Helical" evidence="8">
    <location>
        <begin position="69"/>
        <end position="91"/>
    </location>
</feature>
<dbReference type="InterPro" id="IPR004776">
    <property type="entry name" value="Mem_transp_PIN-like"/>
</dbReference>
<reference evidence="9" key="1">
    <citation type="submission" date="2019-11" db="EMBL/GenBank/DDBJ databases">
        <authorList>
            <person name="Feng L."/>
        </authorList>
    </citation>
    <scope>NUCLEOTIDE SEQUENCE</scope>
    <source>
        <strain evidence="9">FplautiiLFYP42</strain>
    </source>
</reference>
<protein>
    <submittedName>
        <fullName evidence="9">Membrane transport protein</fullName>
    </submittedName>
</protein>
<keyword evidence="4" id="KW-1003">Cell membrane</keyword>
<feature type="transmembrane region" description="Helical" evidence="8">
    <location>
        <begin position="289"/>
        <end position="308"/>
    </location>
</feature>
<sequence>MLENLAYCLNATAPIFLLMLLGLVFRRLGFFSQAFADKLNDFVFKVGLPVMLFKDLVESDFFTVWDGPFVLFCFLATLGSILLAAALSLFCRERPLRGEFIQVGYRSSIALLGAAFLENLYGTAGAASLVIIGAVPLYNVAAVTVLSLTSPQQSGLNRAALKKALKGIVTNPIILGIAAGLVWTLLDIPQPQILQKTVSSLSATATPLGLMALGASFDLKKALGRWKPAFAATAVKLVLLAALFLPIAVAMGVRDDKLVAALAMLASPTTVSSFVMARSMGHEGTLTASTVMLTTFFSILTLTLWLYLLRTLGLI</sequence>
<dbReference type="Pfam" id="PF03547">
    <property type="entry name" value="Mem_trans"/>
    <property type="match status" value="1"/>
</dbReference>
<keyword evidence="6 8" id="KW-1133">Transmembrane helix</keyword>
<evidence type="ECO:0000256" key="6">
    <source>
        <dbReference type="ARBA" id="ARBA00022989"/>
    </source>
</evidence>
<evidence type="ECO:0000256" key="5">
    <source>
        <dbReference type="ARBA" id="ARBA00022692"/>
    </source>
</evidence>
<keyword evidence="7 8" id="KW-0472">Membrane</keyword>
<dbReference type="Gene3D" id="1.20.1530.20">
    <property type="match status" value="1"/>
</dbReference>
<dbReference type="GO" id="GO:0055085">
    <property type="term" value="P:transmembrane transport"/>
    <property type="evidence" value="ECO:0007669"/>
    <property type="project" value="InterPro"/>
</dbReference>
<name>A0A6N3F112_FLAPL</name>
<dbReference type="PANTHER" id="PTHR36838:SF4">
    <property type="entry name" value="AUXIN EFFLUX CARRIER FAMILY PROTEIN"/>
    <property type="match status" value="1"/>
</dbReference>
<feature type="transmembrane region" description="Helical" evidence="8">
    <location>
        <begin position="127"/>
        <end position="148"/>
    </location>
</feature>
<feature type="transmembrane region" description="Helical" evidence="8">
    <location>
        <begin position="103"/>
        <end position="121"/>
    </location>
</feature>
<dbReference type="RefSeq" id="WP_156621863.1">
    <property type="nucleotide sequence ID" value="NZ_CACRUB010000043.1"/>
</dbReference>